<evidence type="ECO:0000256" key="2">
    <source>
        <dbReference type="ARBA" id="ARBA00022553"/>
    </source>
</evidence>
<dbReference type="GO" id="GO:0005634">
    <property type="term" value="C:nucleus"/>
    <property type="evidence" value="ECO:0007669"/>
    <property type="project" value="UniProtKB-SubCell"/>
</dbReference>
<dbReference type="PANTHER" id="PTHR10015">
    <property type="entry name" value="HEAT SHOCK TRANSCRIPTION FACTOR"/>
    <property type="match status" value="1"/>
</dbReference>
<dbReference type="SUPFAM" id="SSF46785">
    <property type="entry name" value="Winged helix' DNA-binding domain"/>
    <property type="match status" value="1"/>
</dbReference>
<comment type="caution">
    <text evidence="11">The sequence shown here is derived from an EMBL/GenBank/DDBJ whole genome shotgun (WGS) entry which is preliminary data.</text>
</comment>
<keyword evidence="6" id="KW-0804">Transcription</keyword>
<dbReference type="PRINTS" id="PR00056">
    <property type="entry name" value="HSFDOMAIN"/>
</dbReference>
<dbReference type="PROSITE" id="PS00434">
    <property type="entry name" value="HSF_DOMAIN"/>
    <property type="match status" value="1"/>
</dbReference>
<protein>
    <submittedName>
        <fullName evidence="11">Heat shock factor (HSF)-type</fullName>
    </submittedName>
</protein>
<dbReference type="EMBL" id="MVGT01002357">
    <property type="protein sequence ID" value="OVA08176.1"/>
    <property type="molecule type" value="Genomic_DNA"/>
</dbReference>
<accession>A0A200QCE9</accession>
<feature type="compositionally biased region" description="Gly residues" evidence="9">
    <location>
        <begin position="17"/>
        <end position="28"/>
    </location>
</feature>
<dbReference type="PANTHER" id="PTHR10015:SF338">
    <property type="entry name" value="HEAT STRESS TRANSCRIPTION FACTOR A-2"/>
    <property type="match status" value="1"/>
</dbReference>
<dbReference type="GO" id="GO:0006357">
    <property type="term" value="P:regulation of transcription by RNA polymerase II"/>
    <property type="evidence" value="ECO:0007669"/>
    <property type="project" value="TreeGrafter"/>
</dbReference>
<feature type="compositionally biased region" description="Low complexity" evidence="9">
    <location>
        <begin position="29"/>
        <end position="48"/>
    </location>
</feature>
<evidence type="ECO:0000259" key="10">
    <source>
        <dbReference type="PROSITE" id="PS00434"/>
    </source>
</evidence>
<dbReference type="OrthoDB" id="60033at2759"/>
<evidence type="ECO:0000256" key="4">
    <source>
        <dbReference type="ARBA" id="ARBA00023016"/>
    </source>
</evidence>
<sequence>MEGLTVKQEEVTVVVVGDGGGGGGGGGASRSSLSSSPTSSSSSSLILSPQPMEGLHDMGPPPFLTKTFEMVEDPETNPVVSWSQGRNSFIVWDSHKFSTCLLPKFFKHSNFSSFIRQLNTYGFRKVDSEKWEFANEWFLGGQKHLLKNIKRRRQISKNTQQGGIDGCVELGQFGLEGEIDKLRKEKSFLTVEILNLREKQKNSLDQLISIQERLQGTERKQQLTMSFLARAFKSPTFIQHLIYLSEKKRDLVGGIGKKRRLLPSKSTENFQEELISAAMGAIDYEPSRPLQEQKTDSVSINKDSSMGSIDDKMWEELLNEDFITGNQEEDMEENDQLEINVEMEDFWGGDVQDMVEQMGWGILDQRAEERHH</sequence>
<dbReference type="InParanoid" id="A0A200QCE9"/>
<proteinExistence type="inferred from homology"/>
<evidence type="ECO:0000256" key="7">
    <source>
        <dbReference type="ARBA" id="ARBA00023242"/>
    </source>
</evidence>
<comment type="similarity">
    <text evidence="8">Belongs to the HSF family.</text>
</comment>
<dbReference type="OMA" id="WSTSCNS"/>
<evidence type="ECO:0000256" key="3">
    <source>
        <dbReference type="ARBA" id="ARBA00023015"/>
    </source>
</evidence>
<evidence type="ECO:0000256" key="6">
    <source>
        <dbReference type="ARBA" id="ARBA00023163"/>
    </source>
</evidence>
<gene>
    <name evidence="11" type="ORF">BVC80_1721g38</name>
</gene>
<dbReference type="AlphaFoldDB" id="A0A200QCE9"/>
<dbReference type="SMART" id="SM00415">
    <property type="entry name" value="HSF"/>
    <property type="match status" value="1"/>
</dbReference>
<dbReference type="GO" id="GO:0003700">
    <property type="term" value="F:DNA-binding transcription factor activity"/>
    <property type="evidence" value="ECO:0007669"/>
    <property type="project" value="InterPro"/>
</dbReference>
<comment type="subcellular location">
    <subcellularLocation>
        <location evidence="1">Nucleus</location>
    </subcellularLocation>
</comment>
<dbReference type="InterPro" id="IPR036390">
    <property type="entry name" value="WH_DNA-bd_sf"/>
</dbReference>
<dbReference type="FunCoup" id="A0A200QCE9">
    <property type="interactions" value="695"/>
</dbReference>
<dbReference type="FunFam" id="1.10.10.10:FF:000057">
    <property type="entry name" value="Heat shock transcription factor 1"/>
    <property type="match status" value="1"/>
</dbReference>
<dbReference type="InterPro" id="IPR000232">
    <property type="entry name" value="HSF_DNA-bd"/>
</dbReference>
<dbReference type="GO" id="GO:0034605">
    <property type="term" value="P:cellular response to heat"/>
    <property type="evidence" value="ECO:0007669"/>
    <property type="project" value="TreeGrafter"/>
</dbReference>
<keyword evidence="5" id="KW-0238">DNA-binding</keyword>
<dbReference type="InterPro" id="IPR036388">
    <property type="entry name" value="WH-like_DNA-bd_sf"/>
</dbReference>
<feature type="domain" description="HSF-type DNA-binding" evidence="10">
    <location>
        <begin position="102"/>
        <end position="126"/>
    </location>
</feature>
<keyword evidence="3" id="KW-0805">Transcription regulation</keyword>
<feature type="region of interest" description="Disordered" evidence="9">
    <location>
        <begin position="15"/>
        <end position="59"/>
    </location>
</feature>
<name>A0A200QCE9_MACCD</name>
<reference evidence="11 12" key="1">
    <citation type="journal article" date="2017" name="Mol. Plant">
        <title>The Genome of Medicinal Plant Macleaya cordata Provides New Insights into Benzylisoquinoline Alkaloids Metabolism.</title>
        <authorList>
            <person name="Liu X."/>
            <person name="Liu Y."/>
            <person name="Huang P."/>
            <person name="Ma Y."/>
            <person name="Qing Z."/>
            <person name="Tang Q."/>
            <person name="Cao H."/>
            <person name="Cheng P."/>
            <person name="Zheng Y."/>
            <person name="Yuan Z."/>
            <person name="Zhou Y."/>
            <person name="Liu J."/>
            <person name="Tang Z."/>
            <person name="Zhuo Y."/>
            <person name="Zhang Y."/>
            <person name="Yu L."/>
            <person name="Huang J."/>
            <person name="Yang P."/>
            <person name="Peng Q."/>
            <person name="Zhang J."/>
            <person name="Jiang W."/>
            <person name="Zhang Z."/>
            <person name="Lin K."/>
            <person name="Ro D.K."/>
            <person name="Chen X."/>
            <person name="Xiong X."/>
            <person name="Shang Y."/>
            <person name="Huang S."/>
            <person name="Zeng J."/>
        </authorList>
    </citation>
    <scope>NUCLEOTIDE SEQUENCE [LARGE SCALE GENOMIC DNA]</scope>
    <source>
        <strain evidence="12">cv. BLH2017</strain>
        <tissue evidence="11">Root</tissue>
    </source>
</reference>
<keyword evidence="4 11" id="KW-0346">Stress response</keyword>
<evidence type="ECO:0000313" key="11">
    <source>
        <dbReference type="EMBL" id="OVA08176.1"/>
    </source>
</evidence>
<dbReference type="STRING" id="56857.A0A200QCE9"/>
<evidence type="ECO:0000256" key="5">
    <source>
        <dbReference type="ARBA" id="ARBA00023125"/>
    </source>
</evidence>
<evidence type="ECO:0000313" key="12">
    <source>
        <dbReference type="Proteomes" id="UP000195402"/>
    </source>
</evidence>
<evidence type="ECO:0000256" key="1">
    <source>
        <dbReference type="ARBA" id="ARBA00004123"/>
    </source>
</evidence>
<dbReference type="Pfam" id="PF00447">
    <property type="entry name" value="HSF_DNA-bind"/>
    <property type="match status" value="1"/>
</dbReference>
<evidence type="ECO:0000256" key="9">
    <source>
        <dbReference type="SAM" id="MobiDB-lite"/>
    </source>
</evidence>
<dbReference type="Gene3D" id="1.10.10.10">
    <property type="entry name" value="Winged helix-like DNA-binding domain superfamily/Winged helix DNA-binding domain"/>
    <property type="match status" value="1"/>
</dbReference>
<dbReference type="Proteomes" id="UP000195402">
    <property type="component" value="Unassembled WGS sequence"/>
</dbReference>
<organism evidence="11 12">
    <name type="scientific">Macleaya cordata</name>
    <name type="common">Five-seeded plume-poppy</name>
    <name type="synonym">Bocconia cordata</name>
    <dbReference type="NCBI Taxonomy" id="56857"/>
    <lineage>
        <taxon>Eukaryota</taxon>
        <taxon>Viridiplantae</taxon>
        <taxon>Streptophyta</taxon>
        <taxon>Embryophyta</taxon>
        <taxon>Tracheophyta</taxon>
        <taxon>Spermatophyta</taxon>
        <taxon>Magnoliopsida</taxon>
        <taxon>Ranunculales</taxon>
        <taxon>Papaveraceae</taxon>
        <taxon>Papaveroideae</taxon>
        <taxon>Macleaya</taxon>
    </lineage>
</organism>
<keyword evidence="7" id="KW-0539">Nucleus</keyword>
<keyword evidence="2" id="KW-0597">Phosphoprotein</keyword>
<keyword evidence="12" id="KW-1185">Reference proteome</keyword>
<dbReference type="GO" id="GO:0000978">
    <property type="term" value="F:RNA polymerase II cis-regulatory region sequence-specific DNA binding"/>
    <property type="evidence" value="ECO:0007669"/>
    <property type="project" value="TreeGrafter"/>
</dbReference>
<evidence type="ECO:0000256" key="8">
    <source>
        <dbReference type="RuleBase" id="RU004020"/>
    </source>
</evidence>